<reference evidence="1" key="1">
    <citation type="submission" date="2023-11" db="EMBL/GenBank/DDBJ databases">
        <authorList>
            <person name="Poullet M."/>
        </authorList>
    </citation>
    <scope>NUCLEOTIDE SEQUENCE</scope>
    <source>
        <strain evidence="1">E1834</strain>
    </source>
</reference>
<evidence type="ECO:0000313" key="1">
    <source>
        <dbReference type="EMBL" id="CAK5044363.1"/>
    </source>
</evidence>
<dbReference type="Proteomes" id="UP001497535">
    <property type="component" value="Unassembled WGS sequence"/>
</dbReference>
<sequence length="75" mass="8529">MLLLRIHPRILLIPHKISPDIQNSALNSSTVCHAWSETQKNFASLPLISPVNHFSSLPTILLRVQYSTTQIFEHL</sequence>
<protein>
    <submittedName>
        <fullName evidence="1">Uncharacterized protein</fullName>
    </submittedName>
</protein>
<dbReference type="EMBL" id="CAVMJV010000011">
    <property type="protein sequence ID" value="CAK5044363.1"/>
    <property type="molecule type" value="Genomic_DNA"/>
</dbReference>
<gene>
    <name evidence="1" type="ORF">MENTE1834_LOCUS11433</name>
</gene>
<evidence type="ECO:0000313" key="2">
    <source>
        <dbReference type="Proteomes" id="UP001497535"/>
    </source>
</evidence>
<organism evidence="1 2">
    <name type="scientific">Meloidogyne enterolobii</name>
    <name type="common">Root-knot nematode worm</name>
    <name type="synonym">Meloidogyne mayaguensis</name>
    <dbReference type="NCBI Taxonomy" id="390850"/>
    <lineage>
        <taxon>Eukaryota</taxon>
        <taxon>Metazoa</taxon>
        <taxon>Ecdysozoa</taxon>
        <taxon>Nematoda</taxon>
        <taxon>Chromadorea</taxon>
        <taxon>Rhabditida</taxon>
        <taxon>Tylenchina</taxon>
        <taxon>Tylenchomorpha</taxon>
        <taxon>Tylenchoidea</taxon>
        <taxon>Meloidogynidae</taxon>
        <taxon>Meloidogyninae</taxon>
        <taxon>Meloidogyne</taxon>
    </lineage>
</organism>
<proteinExistence type="predicted"/>
<name>A0ACB0YFC1_MELEN</name>
<keyword evidence="2" id="KW-1185">Reference proteome</keyword>
<accession>A0ACB0YFC1</accession>
<comment type="caution">
    <text evidence="1">The sequence shown here is derived from an EMBL/GenBank/DDBJ whole genome shotgun (WGS) entry which is preliminary data.</text>
</comment>